<evidence type="ECO:0000256" key="1">
    <source>
        <dbReference type="ARBA" id="ARBA00004123"/>
    </source>
</evidence>
<dbReference type="VEuPathDB" id="FungiDB:SJAG_03986"/>
<dbReference type="PANTHER" id="PTHR13405:SF11">
    <property type="entry name" value="NUCLEAR PORE COMPLEX PROTEIN NUP133"/>
    <property type="match status" value="1"/>
</dbReference>
<dbReference type="STRING" id="402676.B6K5L1"/>
<reference evidence="6 8" key="1">
    <citation type="journal article" date="2011" name="Science">
        <title>Comparative functional genomics of the fission yeasts.</title>
        <authorList>
            <person name="Rhind N."/>
            <person name="Chen Z."/>
            <person name="Yassour M."/>
            <person name="Thompson D.A."/>
            <person name="Haas B.J."/>
            <person name="Habib N."/>
            <person name="Wapinski I."/>
            <person name="Roy S."/>
            <person name="Lin M.F."/>
            <person name="Heiman D.I."/>
            <person name="Young S.K."/>
            <person name="Furuya K."/>
            <person name="Guo Y."/>
            <person name="Pidoux A."/>
            <person name="Chen H.M."/>
            <person name="Robbertse B."/>
            <person name="Goldberg J.M."/>
            <person name="Aoki K."/>
            <person name="Bayne E.H."/>
            <person name="Berlin A.M."/>
            <person name="Desjardins C.A."/>
            <person name="Dobbs E."/>
            <person name="Dukaj L."/>
            <person name="Fan L."/>
            <person name="FitzGerald M.G."/>
            <person name="French C."/>
            <person name="Gujja S."/>
            <person name="Hansen K."/>
            <person name="Keifenheim D."/>
            <person name="Levin J.Z."/>
            <person name="Mosher R.A."/>
            <person name="Mueller C.A."/>
            <person name="Pfiffner J."/>
            <person name="Priest M."/>
            <person name="Russ C."/>
            <person name="Smialowska A."/>
            <person name="Swoboda P."/>
            <person name="Sykes S.M."/>
            <person name="Vaughn M."/>
            <person name="Vengrova S."/>
            <person name="Yoder R."/>
            <person name="Zeng Q."/>
            <person name="Allshire R."/>
            <person name="Baulcombe D."/>
            <person name="Birren B.W."/>
            <person name="Brown W."/>
            <person name="Ekwall K."/>
            <person name="Kellis M."/>
            <person name="Leatherwood J."/>
            <person name="Levin H."/>
            <person name="Margalit H."/>
            <person name="Martienssen R."/>
            <person name="Nieduszynski C.A."/>
            <person name="Spatafora J.W."/>
            <person name="Friedman N."/>
            <person name="Dalgaard J.Z."/>
            <person name="Baumann P."/>
            <person name="Niki H."/>
            <person name="Regev A."/>
            <person name="Nusbaum C."/>
        </authorList>
    </citation>
    <scope>NUCLEOTIDE SEQUENCE [LARGE SCALE GENOMIC DNA]</scope>
    <source>
        <strain evidence="8">yFS275 / FY16936</strain>
    </source>
</reference>
<dbReference type="OrthoDB" id="103454at2759"/>
<gene>
    <name evidence="7" type="primary">nup131</name>
    <name evidence="6" type="ORF">SJAG_03986</name>
</gene>
<evidence type="ECO:0000313" key="6">
    <source>
        <dbReference type="EMBL" id="EEB08815.1"/>
    </source>
</evidence>
<dbReference type="GO" id="GO:0000972">
    <property type="term" value="P:transcription-dependent tethering of RNA polymerase II gene DNA at nuclear periphery"/>
    <property type="evidence" value="ECO:0000318"/>
    <property type="project" value="GO_Central"/>
</dbReference>
<dbReference type="Proteomes" id="UP000001744">
    <property type="component" value="Unassembled WGS sequence"/>
</dbReference>
<dbReference type="PANTHER" id="PTHR13405">
    <property type="entry name" value="NUCLEAR PORE COMPLEX PROTEIN NUP133"/>
    <property type="match status" value="1"/>
</dbReference>
<dbReference type="SUPFAM" id="SSF117289">
    <property type="entry name" value="Nucleoporin domain"/>
    <property type="match status" value="1"/>
</dbReference>
<dbReference type="Pfam" id="PF08801">
    <property type="entry name" value="Nucleoporin_N"/>
    <property type="match status" value="1"/>
</dbReference>
<evidence type="ECO:0000256" key="3">
    <source>
        <dbReference type="ARBA" id="ARBA00022448"/>
    </source>
</evidence>
<organism evidence="6 8">
    <name type="scientific">Schizosaccharomyces japonicus (strain yFS275 / FY16936)</name>
    <name type="common">Fission yeast</name>
    <dbReference type="NCBI Taxonomy" id="402676"/>
    <lineage>
        <taxon>Eukaryota</taxon>
        <taxon>Fungi</taxon>
        <taxon>Dikarya</taxon>
        <taxon>Ascomycota</taxon>
        <taxon>Taphrinomycotina</taxon>
        <taxon>Schizosaccharomycetes</taxon>
        <taxon>Schizosaccharomycetales</taxon>
        <taxon>Schizosaccharomycetaceae</taxon>
        <taxon>Schizosaccharomyces</taxon>
    </lineage>
</organism>
<dbReference type="HOGENOM" id="CLU_008657_0_0_1"/>
<proteinExistence type="inferred from homology"/>
<keyword evidence="8" id="KW-1185">Reference proteome</keyword>
<dbReference type="GO" id="GO:0017056">
    <property type="term" value="F:structural constituent of nuclear pore"/>
    <property type="evidence" value="ECO:0000318"/>
    <property type="project" value="GO_Central"/>
</dbReference>
<sequence length="878" mass="100600">MLNIKKYVVHSKKKNTSFKISTDTVNGNVQQVVSANSQYVIKRIVMPEKPFSSKQSEVHCCFDELTQHFLALNEKEKELTVIHFKQPSFPQFTVSLQSVCPSPEETRAPLVQLVRPESSSSSSGCVLVWPKTGHVQYWQNIEHLKNSSSTLECSRVLHYKLDLKKDEIITTLVNAEPACFIISLDSGRQFQLFLRDAVGHPSVCHRALTADTNLFSLKTWTTLLGVQSSPKYSIIKAGAVKGVNERFVYTLSSNCNLQVWEVSCAFTSRLLIQNDMQKILQTAFAGRSIQCATFTCHDVAVCLKDPYIFSIIVSWLNVDTQRLYAIVSCRLTESFALSVQGIYPICLPNQSVFSRPRLFGNLTRGDYYCSFDNYVINLISVKGEEKICEESILINHSAETRLVYVDCVNGLVSNAESPSLILVTNHNGIFKILSKENAVFPKFQYIASVFQQLLFQTAAAKKQFTFSLKPVLELFSEQDIFEALWKLLRQGFSVHEGISSEEESFLHSDDLSKKSEHQRDMFSSILEYIQKHITLTPEHTVVLLSLYLKFDLYVELLKISHKKRERSVFFKEFEKKLTSVFVSSSQSNDLSYAKLLNQLSYDLKEKKDDDIISKVQSALDANLVYLTILRKINVLAKDNFDALKNTNMDSLKELWIVEKQFVSLILEHIQYLGKLCVKVTYESSDELIRKQMNCNLEDIVIVFNELYVEILAEKLQLRVFDVEQNRDNWISYFADLKSYETAFTLLQDTDNIASIVALLMHTNLPADIFKRQSQHYIDKYGEAFAFPFFESLVENHKVSTLLEDYPNHTNLIRKYLTEKRSLELLWVFEAMQENFQNASKLLQTSTSQQPDLSVKNIELGLAKLFLLADEHTEGNEIR</sequence>
<dbReference type="GO" id="GO:0016973">
    <property type="term" value="P:poly(A)+ mRNA export from nucleus"/>
    <property type="evidence" value="ECO:0000318"/>
    <property type="project" value="GO_Central"/>
</dbReference>
<evidence type="ECO:0000256" key="4">
    <source>
        <dbReference type="ARBA" id="ARBA00023242"/>
    </source>
</evidence>
<dbReference type="RefSeq" id="XP_002175108.1">
    <property type="nucleotide sequence ID" value="XM_002175072.2"/>
</dbReference>
<evidence type="ECO:0000313" key="7">
    <source>
        <dbReference type="JaponicusDB" id="SJAG_03986"/>
    </source>
</evidence>
<dbReference type="eggNOG" id="KOG4121">
    <property type="taxonomic scope" value="Eukaryota"/>
</dbReference>
<dbReference type="InterPro" id="IPR037624">
    <property type="entry name" value="Nup133-like"/>
</dbReference>
<dbReference type="Gene3D" id="2.130.10.10">
    <property type="entry name" value="YVTN repeat-like/Quinoprotein amine dehydrogenase"/>
    <property type="match status" value="1"/>
</dbReference>
<dbReference type="OMA" id="NADIYIW"/>
<evidence type="ECO:0000259" key="5">
    <source>
        <dbReference type="Pfam" id="PF08801"/>
    </source>
</evidence>
<dbReference type="AlphaFoldDB" id="B6K5L1"/>
<evidence type="ECO:0000256" key="2">
    <source>
        <dbReference type="ARBA" id="ARBA00005569"/>
    </source>
</evidence>
<dbReference type="InterPro" id="IPR015943">
    <property type="entry name" value="WD40/YVTN_repeat-like_dom_sf"/>
</dbReference>
<comment type="subcellular location">
    <subcellularLocation>
        <location evidence="1">Nucleus</location>
    </subcellularLocation>
</comment>
<dbReference type="GeneID" id="7051601"/>
<dbReference type="GO" id="GO:0031080">
    <property type="term" value="C:nuclear pore outer ring"/>
    <property type="evidence" value="ECO:0000318"/>
    <property type="project" value="GO_Central"/>
</dbReference>
<name>B6K5L1_SCHJY</name>
<evidence type="ECO:0000313" key="8">
    <source>
        <dbReference type="Proteomes" id="UP000001744"/>
    </source>
</evidence>
<dbReference type="JaponicusDB" id="SJAG_03986">
    <property type="gene designation" value="nup131"/>
</dbReference>
<feature type="domain" description="Nucleoporin Nup133/Nup155-like N-terminal" evidence="5">
    <location>
        <begin position="91"/>
        <end position="340"/>
    </location>
</feature>
<keyword evidence="3" id="KW-0813">Transport</keyword>
<comment type="similarity">
    <text evidence="2">Belongs to the nucleoporin Nup133 family.</text>
</comment>
<dbReference type="GO" id="GO:0006606">
    <property type="term" value="P:protein import into nucleus"/>
    <property type="evidence" value="ECO:0000318"/>
    <property type="project" value="GO_Central"/>
</dbReference>
<dbReference type="EMBL" id="KE651167">
    <property type="protein sequence ID" value="EEB08815.1"/>
    <property type="molecule type" value="Genomic_DNA"/>
</dbReference>
<dbReference type="InterPro" id="IPR014908">
    <property type="entry name" value="Nucleoporin_Nup133/Nup155_N"/>
</dbReference>
<accession>B6K5L1</accession>
<protein>
    <submittedName>
        <fullName evidence="6">Nucleoporin Nup131</fullName>
    </submittedName>
</protein>
<keyword evidence="4" id="KW-0539">Nucleus</keyword>